<dbReference type="PANTHER" id="PTHR43861">
    <property type="entry name" value="TRANS-ACONITATE 2-METHYLTRANSFERASE-RELATED"/>
    <property type="match status" value="1"/>
</dbReference>
<reference evidence="1 2" key="1">
    <citation type="submission" date="2020-04" db="EMBL/GenBank/DDBJ databases">
        <title>Azohydromonas sp. isolated from soil.</title>
        <authorList>
            <person name="Dahal R.H."/>
        </authorList>
    </citation>
    <scope>NUCLEOTIDE SEQUENCE [LARGE SCALE GENOMIC DNA]</scope>
    <source>
        <strain evidence="1 2">G-1-1-14</strain>
    </source>
</reference>
<dbReference type="SUPFAM" id="SSF53335">
    <property type="entry name" value="S-adenosyl-L-methionine-dependent methyltransferases"/>
    <property type="match status" value="1"/>
</dbReference>
<gene>
    <name evidence="1" type="ORF">HHL10_26555</name>
</gene>
<organism evidence="1 2">
    <name type="scientific">Azohydromonas caseinilytica</name>
    <dbReference type="NCBI Taxonomy" id="2728836"/>
    <lineage>
        <taxon>Bacteria</taxon>
        <taxon>Pseudomonadati</taxon>
        <taxon>Pseudomonadota</taxon>
        <taxon>Betaproteobacteria</taxon>
        <taxon>Burkholderiales</taxon>
        <taxon>Sphaerotilaceae</taxon>
        <taxon>Azohydromonas</taxon>
    </lineage>
</organism>
<keyword evidence="2" id="KW-1185">Reference proteome</keyword>
<dbReference type="InterPro" id="IPR029063">
    <property type="entry name" value="SAM-dependent_MTases_sf"/>
</dbReference>
<dbReference type="RefSeq" id="WP_169163431.1">
    <property type="nucleotide sequence ID" value="NZ_JABBFW010000034.1"/>
</dbReference>
<dbReference type="AlphaFoldDB" id="A0A848FI37"/>
<proteinExistence type="predicted"/>
<dbReference type="GO" id="GO:0032259">
    <property type="term" value="P:methylation"/>
    <property type="evidence" value="ECO:0007669"/>
    <property type="project" value="UniProtKB-KW"/>
</dbReference>
<dbReference type="GO" id="GO:0008168">
    <property type="term" value="F:methyltransferase activity"/>
    <property type="evidence" value="ECO:0007669"/>
    <property type="project" value="UniProtKB-KW"/>
</dbReference>
<protein>
    <submittedName>
        <fullName evidence="1">Class I SAM-dependent methyltransferase</fullName>
    </submittedName>
</protein>
<dbReference type="EMBL" id="JABBFW010000034">
    <property type="protein sequence ID" value="NML18535.1"/>
    <property type="molecule type" value="Genomic_DNA"/>
</dbReference>
<keyword evidence="1" id="KW-0489">Methyltransferase</keyword>
<evidence type="ECO:0000313" key="1">
    <source>
        <dbReference type="EMBL" id="NML18535.1"/>
    </source>
</evidence>
<dbReference type="CDD" id="cd02440">
    <property type="entry name" value="AdoMet_MTases"/>
    <property type="match status" value="1"/>
</dbReference>
<name>A0A848FI37_9BURK</name>
<keyword evidence="1" id="KW-0808">Transferase</keyword>
<accession>A0A848FI37</accession>
<dbReference type="Gene3D" id="3.40.50.150">
    <property type="entry name" value="Vaccinia Virus protein VP39"/>
    <property type="match status" value="1"/>
</dbReference>
<sequence>MTTSLLSSAPLDGDAAWQALHRAACAPYRSAGRFAWHFARGKLGRDPVFRGLLERGDLPPRARVLDIGCGQGLLASLLAAIDAAHARGAWPASWPAAPAGARYTGIELMPRDVARAQAALGQLPTAPRFVCGDMCRAELPASDVAVILDVLHYVDHAAQQAVLERVRDALRPHGRLLLRVGDASSRRGFAVSQWVDRVVTMVRGHRMPPTWGRPLSEWIALLQRLGFNVQPVPMSRGTPFANVLLAGDLR</sequence>
<dbReference type="Pfam" id="PF13489">
    <property type="entry name" value="Methyltransf_23"/>
    <property type="match status" value="1"/>
</dbReference>
<dbReference type="Proteomes" id="UP000574067">
    <property type="component" value="Unassembled WGS sequence"/>
</dbReference>
<comment type="caution">
    <text evidence="1">The sequence shown here is derived from an EMBL/GenBank/DDBJ whole genome shotgun (WGS) entry which is preliminary data.</text>
</comment>
<evidence type="ECO:0000313" key="2">
    <source>
        <dbReference type="Proteomes" id="UP000574067"/>
    </source>
</evidence>